<feature type="chain" id="PRO_5004872166" evidence="4">
    <location>
        <begin position="26"/>
        <end position="353"/>
    </location>
</feature>
<evidence type="ECO:0000313" key="5">
    <source>
        <dbReference type="EMBL" id="AHH16611.1"/>
    </source>
</evidence>
<dbReference type="GO" id="GO:0016042">
    <property type="term" value="P:lipid catabolic process"/>
    <property type="evidence" value="ECO:0007669"/>
    <property type="project" value="UniProtKB-KW"/>
</dbReference>
<accession>W5TH91</accession>
<keyword evidence="6" id="KW-1185">Reference proteome</keyword>
<reference evidence="5 6" key="1">
    <citation type="journal article" date="2014" name="Appl. Environ. Microbiol.">
        <title>Insights into the Microbial Degradation of Rubber and Gutta-Percha by Analysis of the Complete Genome of Nocardia nova SH22a.</title>
        <authorList>
            <person name="Luo Q."/>
            <person name="Hiessl S."/>
            <person name="Poehlein A."/>
            <person name="Daniel R."/>
            <person name="Steinbuchel A."/>
        </authorList>
    </citation>
    <scope>NUCLEOTIDE SEQUENCE [LARGE SCALE GENOMIC DNA]</scope>
    <source>
        <strain evidence="5">SH22a</strain>
    </source>
</reference>
<evidence type="ECO:0000256" key="4">
    <source>
        <dbReference type="SAM" id="SignalP"/>
    </source>
</evidence>
<dbReference type="Pfam" id="PF03403">
    <property type="entry name" value="PAF-AH_p_II"/>
    <property type="match status" value="2"/>
</dbReference>
<dbReference type="eggNOG" id="COG4188">
    <property type="taxonomic scope" value="Bacteria"/>
</dbReference>
<proteinExistence type="predicted"/>
<feature type="signal peptide" evidence="4">
    <location>
        <begin position="1"/>
        <end position="25"/>
    </location>
</feature>
<dbReference type="PATRIC" id="fig|1415166.3.peg.1834"/>
<dbReference type="PANTHER" id="PTHR10272">
    <property type="entry name" value="PLATELET-ACTIVATING FACTOR ACETYLHYDROLASE"/>
    <property type="match status" value="1"/>
</dbReference>
<sequence length="353" mass="36469">MITRLITAAAAAAVLLCTGAGWARACPCAVRPVAAPAGAHPVGRTEVVLTDAGRVVVASVWYPSTMRGTAPYIPASNPIAAVRIAAEAAEWMHTTPATARTMIAAVVDAAEGAPVDTRLGRLPVVVMSPGLGTPRWILSSLAEDAASRGSIAVAMDHLGESPAVELPGGRIVVGDGTRPDDAGYMRARLDARLADTRLILDRLPTLPIVGTAADLERVAMLGHSYGGLTAVQTMSTDARVRAAVMVDAPAGWSGVAGPVDPRRPVLALQLTTPWPSSWARQTGADAATVLGAAHYSATDLCSLGAAGDAQLCGTITPDRATAVCRGVIERWLDRQLLGDAGPRFAAPELHWQP</sequence>
<dbReference type="STRING" id="1415166.NONO_c18110"/>
<keyword evidence="3" id="KW-0443">Lipid metabolism</keyword>
<dbReference type="OrthoDB" id="569821at2"/>
<protein>
    <submittedName>
        <fullName evidence="5">Platelet-activating factor acetylhydrolase-like protein</fullName>
    </submittedName>
</protein>
<gene>
    <name evidence="5" type="ORF">NONO_c18110</name>
</gene>
<organism evidence="5 6">
    <name type="scientific">Nocardia nova SH22a</name>
    <dbReference type="NCBI Taxonomy" id="1415166"/>
    <lineage>
        <taxon>Bacteria</taxon>
        <taxon>Bacillati</taxon>
        <taxon>Actinomycetota</taxon>
        <taxon>Actinomycetes</taxon>
        <taxon>Mycobacteriales</taxon>
        <taxon>Nocardiaceae</taxon>
        <taxon>Nocardia</taxon>
    </lineage>
</organism>
<keyword evidence="1 5" id="KW-0378">Hydrolase</keyword>
<keyword evidence="4" id="KW-0732">Signal</keyword>
<evidence type="ECO:0000256" key="2">
    <source>
        <dbReference type="ARBA" id="ARBA00022963"/>
    </source>
</evidence>
<dbReference type="SUPFAM" id="SSF53474">
    <property type="entry name" value="alpha/beta-Hydrolases"/>
    <property type="match status" value="1"/>
</dbReference>
<keyword evidence="2" id="KW-0442">Lipid degradation</keyword>
<dbReference type="PANTHER" id="PTHR10272:SF0">
    <property type="entry name" value="PLATELET-ACTIVATING FACTOR ACETYLHYDROLASE"/>
    <property type="match status" value="1"/>
</dbReference>
<dbReference type="EMBL" id="CP006850">
    <property type="protein sequence ID" value="AHH16611.1"/>
    <property type="molecule type" value="Genomic_DNA"/>
</dbReference>
<dbReference type="Gene3D" id="3.40.50.1820">
    <property type="entry name" value="alpha/beta hydrolase"/>
    <property type="match status" value="1"/>
</dbReference>
<evidence type="ECO:0000256" key="1">
    <source>
        <dbReference type="ARBA" id="ARBA00022801"/>
    </source>
</evidence>
<dbReference type="Proteomes" id="UP000019150">
    <property type="component" value="Chromosome"/>
</dbReference>
<name>W5TH91_9NOCA</name>
<dbReference type="KEGG" id="nno:NONO_c18110"/>
<dbReference type="GO" id="GO:0003847">
    <property type="term" value="F:1-alkyl-2-acetylglycerophosphocholine esterase activity"/>
    <property type="evidence" value="ECO:0007669"/>
    <property type="project" value="TreeGrafter"/>
</dbReference>
<dbReference type="HOGENOM" id="CLU_026278_1_0_11"/>
<evidence type="ECO:0000313" key="6">
    <source>
        <dbReference type="Proteomes" id="UP000019150"/>
    </source>
</evidence>
<evidence type="ECO:0000256" key="3">
    <source>
        <dbReference type="ARBA" id="ARBA00023098"/>
    </source>
</evidence>
<dbReference type="AlphaFoldDB" id="W5TH91"/>
<dbReference type="InterPro" id="IPR029058">
    <property type="entry name" value="AB_hydrolase_fold"/>
</dbReference>
<dbReference type="RefSeq" id="WP_158436177.1">
    <property type="nucleotide sequence ID" value="NZ_CP006850.1"/>
</dbReference>